<organism evidence="3 4">
    <name type="scientific">Paenibacillus swuensis</name>
    <dbReference type="NCBI Taxonomy" id="1178515"/>
    <lineage>
        <taxon>Bacteria</taxon>
        <taxon>Bacillati</taxon>
        <taxon>Bacillota</taxon>
        <taxon>Bacilli</taxon>
        <taxon>Bacillales</taxon>
        <taxon>Paenibacillaceae</taxon>
        <taxon>Paenibacillus</taxon>
    </lineage>
</organism>
<reference evidence="3 4" key="1">
    <citation type="submission" date="2015-01" db="EMBL/GenBank/DDBJ databases">
        <title>Paenibacillus swuensis/DY6/whole genome sequencing.</title>
        <authorList>
            <person name="Kim M.K."/>
            <person name="Srinivasan S."/>
            <person name="Lee J.-J."/>
        </authorList>
    </citation>
    <scope>NUCLEOTIDE SEQUENCE [LARGE SCALE GENOMIC DNA]</scope>
    <source>
        <strain evidence="3 4">DY6</strain>
    </source>
</reference>
<dbReference type="KEGG" id="pswu:SY83_08755"/>
<name>A0A172THI9_9BACL</name>
<protein>
    <recommendedName>
        <fullName evidence="5">Lipoprotein</fullName>
    </recommendedName>
</protein>
<accession>A0A172THI9</accession>
<evidence type="ECO:0008006" key="5">
    <source>
        <dbReference type="Google" id="ProtNLM"/>
    </source>
</evidence>
<dbReference type="PROSITE" id="PS51257">
    <property type="entry name" value="PROKAR_LIPOPROTEIN"/>
    <property type="match status" value="1"/>
</dbReference>
<dbReference type="Proteomes" id="UP000076927">
    <property type="component" value="Chromosome"/>
</dbReference>
<proteinExistence type="predicted"/>
<evidence type="ECO:0000256" key="1">
    <source>
        <dbReference type="SAM" id="MobiDB-lite"/>
    </source>
</evidence>
<keyword evidence="4" id="KW-1185">Reference proteome</keyword>
<dbReference type="EMBL" id="CP011388">
    <property type="protein sequence ID" value="ANE46354.1"/>
    <property type="molecule type" value="Genomic_DNA"/>
</dbReference>
<evidence type="ECO:0000313" key="4">
    <source>
        <dbReference type="Proteomes" id="UP000076927"/>
    </source>
</evidence>
<dbReference type="STRING" id="1178515.SY83_08755"/>
<dbReference type="RefSeq" id="WP_068605894.1">
    <property type="nucleotide sequence ID" value="NZ_CP011388.1"/>
</dbReference>
<feature type="signal peptide" evidence="2">
    <location>
        <begin position="1"/>
        <end position="24"/>
    </location>
</feature>
<keyword evidence="2" id="KW-0732">Signal</keyword>
<feature type="compositionally biased region" description="Low complexity" evidence="1">
    <location>
        <begin position="38"/>
        <end position="55"/>
    </location>
</feature>
<sequence>MKRKEAYKLSIHMALAGVLALSLAACSNEPMQGKPAGQPTNETNQETNQNQQTPPEESKSASMSAEGIYNGLIDNHTVEIDQDGAPQAYQLEENVKATVDTLSEKAKVSFDYYELTTKAEDGSEVKQLFITSIKAVGTSAGEGEATVPGENESGVKEPLPQTKDLTVNLEGSQETIKGTLSESTNGYVMYTLPGYILTSEEPGRDVLYAEADDQYMTRIEDLGANPDFEEIRKLAEAELKEVGDVVESNAQIGEGSLKEPKIMLHATNNKLTKDVFVIQIEGNWYKFTMDIPAGERAESFQPSVLSMIGTMTSK</sequence>
<feature type="region of interest" description="Disordered" evidence="1">
    <location>
        <begin position="139"/>
        <end position="159"/>
    </location>
</feature>
<dbReference type="OrthoDB" id="2620571at2"/>
<dbReference type="AlphaFoldDB" id="A0A172THI9"/>
<feature type="chain" id="PRO_5039608444" description="Lipoprotein" evidence="2">
    <location>
        <begin position="25"/>
        <end position="314"/>
    </location>
</feature>
<feature type="region of interest" description="Disordered" evidence="1">
    <location>
        <begin position="28"/>
        <end position="63"/>
    </location>
</feature>
<evidence type="ECO:0000256" key="2">
    <source>
        <dbReference type="SAM" id="SignalP"/>
    </source>
</evidence>
<dbReference type="PATRIC" id="fig|1178515.4.peg.1748"/>
<gene>
    <name evidence="3" type="ORF">SY83_08755</name>
</gene>
<evidence type="ECO:0000313" key="3">
    <source>
        <dbReference type="EMBL" id="ANE46354.1"/>
    </source>
</evidence>